<dbReference type="SUPFAM" id="SSF51395">
    <property type="entry name" value="FMN-linked oxidoreductases"/>
    <property type="match status" value="1"/>
</dbReference>
<dbReference type="KEGG" id="tpp:TPASS_0291"/>
<dbReference type="PROSITE" id="PS51349">
    <property type="entry name" value="FMN_HYDROXY_ACID_DH_2"/>
    <property type="match status" value="1"/>
</dbReference>
<evidence type="ECO:0000256" key="1">
    <source>
        <dbReference type="ARBA" id="ARBA00001917"/>
    </source>
</evidence>
<evidence type="ECO:0000259" key="5">
    <source>
        <dbReference type="PROSITE" id="PS51349"/>
    </source>
</evidence>
<keyword evidence="3" id="KW-0288">FMN</keyword>
<evidence type="ECO:0000313" key="6">
    <source>
        <dbReference type="EMBL" id="ACD70718.1"/>
    </source>
</evidence>
<evidence type="ECO:0000313" key="7">
    <source>
        <dbReference type="Proteomes" id="UP000001202"/>
    </source>
</evidence>
<accession>A0A0H3BK53</accession>
<dbReference type="Proteomes" id="UP000001202">
    <property type="component" value="Chromosome"/>
</dbReference>
<name>A0A0H3BK53_TREPS</name>
<keyword evidence="2" id="KW-0285">Flavoprotein</keyword>
<gene>
    <name evidence="6" type="ordered locus">TPASS_0291</name>
</gene>
<evidence type="ECO:0000256" key="3">
    <source>
        <dbReference type="ARBA" id="ARBA00022643"/>
    </source>
</evidence>
<dbReference type="PANTHER" id="PTHR10578:SF107">
    <property type="entry name" value="2-HYDROXYACID OXIDASE 1"/>
    <property type="match status" value="1"/>
</dbReference>
<organism evidence="6 7">
    <name type="scientific">Treponema pallidum subsp. pallidum (strain SS14)</name>
    <dbReference type="NCBI Taxonomy" id="455434"/>
    <lineage>
        <taxon>Bacteria</taxon>
        <taxon>Pseudomonadati</taxon>
        <taxon>Spirochaetota</taxon>
        <taxon>Spirochaetia</taxon>
        <taxon>Spirochaetales</taxon>
        <taxon>Treponemataceae</taxon>
        <taxon>Treponema</taxon>
    </lineage>
</organism>
<protein>
    <recommendedName>
        <fullName evidence="5">FMN hydroxy acid dehydrogenase domain-containing protein</fullName>
    </recommendedName>
</protein>
<dbReference type="PATRIC" id="fig|455434.6.peg.294"/>
<evidence type="ECO:0000256" key="2">
    <source>
        <dbReference type="ARBA" id="ARBA00022630"/>
    </source>
</evidence>
<dbReference type="RefSeq" id="WP_010881740.1">
    <property type="nucleotide sequence ID" value="NC_010741.1"/>
</dbReference>
<evidence type="ECO:0000256" key="4">
    <source>
        <dbReference type="ARBA" id="ARBA00023002"/>
    </source>
</evidence>
<dbReference type="InterPro" id="IPR000262">
    <property type="entry name" value="FMN-dep_DH"/>
</dbReference>
<comment type="cofactor">
    <cofactor evidence="1">
        <name>FMN</name>
        <dbReference type="ChEBI" id="CHEBI:58210"/>
    </cofactor>
</comment>
<dbReference type="EMBL" id="CP000805">
    <property type="protein sequence ID" value="ACD70718.1"/>
    <property type="molecule type" value="Genomic_DNA"/>
</dbReference>
<dbReference type="PANTHER" id="PTHR10578">
    <property type="entry name" value="S -2-HYDROXY-ACID OXIDASE-RELATED"/>
    <property type="match status" value="1"/>
</dbReference>
<dbReference type="GO" id="GO:0016491">
    <property type="term" value="F:oxidoreductase activity"/>
    <property type="evidence" value="ECO:0007669"/>
    <property type="project" value="UniProtKB-KW"/>
</dbReference>
<dbReference type="InterPro" id="IPR037396">
    <property type="entry name" value="FMN_HAD"/>
</dbReference>
<proteinExistence type="predicted"/>
<dbReference type="AlphaFoldDB" id="A0A0H3BK53"/>
<sequence>MVRSARSEYKCRLCARCDGYGCRGQLPGMGGVFNSANFIANCLAWKKYVPQRHELPVVRLAPMTGAVENVGYPDEVSFYYRLIEAVSGTGVLLSVGDGCPDIKLQSGIAALRSFKKKAAVFIKPYVNKKIFERIEWGRDVAEFVGVDIDAYHIVTMRDKVQLEKKTPTHLRAVRRFAKLPIVVKGIFAPRDVELVRELKPDVAIVSNHGGRVETARGSTADFLFEYGGELARCAGEVWVDGGIRSYAHLCAARELGAQQVLIGRPFITALLKGGKGGVQLLVRNMTDRSVRCV</sequence>
<reference evidence="6 7" key="1">
    <citation type="journal article" date="2008" name="BMC Microbiol.">
        <title>Complete genome sequence of Treponema pallidum ssp. pallidum strain SS14 determined with oligonucleotide arrays.</title>
        <authorList>
            <person name="Matejkova P."/>
            <person name="Strouhal M."/>
            <person name="Smajs D."/>
            <person name="Norris S.J."/>
            <person name="Palzkill T."/>
            <person name="Petrosino J.F."/>
            <person name="Sodergren E."/>
            <person name="Norton J.E."/>
            <person name="Singh J."/>
            <person name="Richmond T.A."/>
            <person name="Molla M.N."/>
            <person name="Albert T.J."/>
            <person name="Weinstock G.M."/>
        </authorList>
    </citation>
    <scope>NUCLEOTIDE SEQUENCE [LARGE SCALE GENOMIC DNA]</scope>
    <source>
        <strain evidence="6 7">SS14</strain>
    </source>
</reference>
<dbReference type="Pfam" id="PF01070">
    <property type="entry name" value="FMN_dh"/>
    <property type="match status" value="1"/>
</dbReference>
<dbReference type="Gene3D" id="3.20.20.70">
    <property type="entry name" value="Aldolase class I"/>
    <property type="match status" value="1"/>
</dbReference>
<keyword evidence="4" id="KW-0560">Oxidoreductase</keyword>
<dbReference type="InterPro" id="IPR013785">
    <property type="entry name" value="Aldolase_TIM"/>
</dbReference>
<feature type="domain" description="FMN hydroxy acid dehydrogenase" evidence="5">
    <location>
        <begin position="1"/>
        <end position="293"/>
    </location>
</feature>
<dbReference type="GeneID" id="93876079"/>